<dbReference type="AlphaFoldDB" id="A0A1I4PIJ0"/>
<dbReference type="NCBIfam" id="TIGR00229">
    <property type="entry name" value="sensory_box"/>
    <property type="match status" value="1"/>
</dbReference>
<evidence type="ECO:0000259" key="6">
    <source>
        <dbReference type="PROSITE" id="PS50109"/>
    </source>
</evidence>
<organism evidence="8 9">
    <name type="scientific">Methanolobus profundi</name>
    <dbReference type="NCBI Taxonomy" id="487685"/>
    <lineage>
        <taxon>Archaea</taxon>
        <taxon>Methanobacteriati</taxon>
        <taxon>Methanobacteriota</taxon>
        <taxon>Stenosarchaea group</taxon>
        <taxon>Methanomicrobia</taxon>
        <taxon>Methanosarcinales</taxon>
        <taxon>Methanosarcinaceae</taxon>
        <taxon>Methanolobus</taxon>
    </lineage>
</organism>
<proteinExistence type="predicted"/>
<dbReference type="RefSeq" id="WP_091933156.1">
    <property type="nucleotide sequence ID" value="NZ_FOUJ01000001.1"/>
</dbReference>
<dbReference type="CDD" id="cd00130">
    <property type="entry name" value="PAS"/>
    <property type="match status" value="1"/>
</dbReference>
<dbReference type="Pfam" id="PF02518">
    <property type="entry name" value="HATPase_c"/>
    <property type="match status" value="1"/>
</dbReference>
<dbReference type="CDD" id="cd00082">
    <property type="entry name" value="HisKA"/>
    <property type="match status" value="1"/>
</dbReference>
<reference evidence="9" key="1">
    <citation type="submission" date="2016-10" db="EMBL/GenBank/DDBJ databases">
        <authorList>
            <person name="Varghese N."/>
            <person name="Submissions S."/>
        </authorList>
    </citation>
    <scope>NUCLEOTIDE SEQUENCE [LARGE SCALE GENOMIC DNA]</scope>
    <source>
        <strain evidence="9">Mob M</strain>
    </source>
</reference>
<dbReference type="PANTHER" id="PTHR43047:SF72">
    <property type="entry name" value="OSMOSENSING HISTIDINE PROTEIN KINASE SLN1"/>
    <property type="match status" value="1"/>
</dbReference>
<accession>A0A1I4PIJ0</accession>
<keyword evidence="3" id="KW-0597">Phosphoprotein</keyword>
<dbReference type="InterPro" id="IPR003594">
    <property type="entry name" value="HATPase_dom"/>
</dbReference>
<feature type="domain" description="PAC" evidence="7">
    <location>
        <begin position="70"/>
        <end position="123"/>
    </location>
</feature>
<dbReference type="InterPro" id="IPR036097">
    <property type="entry name" value="HisK_dim/P_sf"/>
</dbReference>
<dbReference type="PANTHER" id="PTHR43047">
    <property type="entry name" value="TWO-COMPONENT HISTIDINE PROTEIN KINASE"/>
    <property type="match status" value="1"/>
</dbReference>
<feature type="domain" description="Histidine kinase" evidence="6">
    <location>
        <begin position="291"/>
        <end position="510"/>
    </location>
</feature>
<dbReference type="SUPFAM" id="SSF55874">
    <property type="entry name" value="ATPase domain of HSP90 chaperone/DNA topoisomerase II/histidine kinase"/>
    <property type="match status" value="1"/>
</dbReference>
<dbReference type="STRING" id="487685.SAMN04488696_0686"/>
<dbReference type="InterPro" id="IPR004358">
    <property type="entry name" value="Sig_transdc_His_kin-like_C"/>
</dbReference>
<dbReference type="Pfam" id="PF13426">
    <property type="entry name" value="PAS_9"/>
    <property type="match status" value="2"/>
</dbReference>
<name>A0A1I4PIJ0_9EURY</name>
<evidence type="ECO:0000256" key="3">
    <source>
        <dbReference type="ARBA" id="ARBA00022553"/>
    </source>
</evidence>
<dbReference type="GO" id="GO:0009927">
    <property type="term" value="F:histidine phosphotransfer kinase activity"/>
    <property type="evidence" value="ECO:0007669"/>
    <property type="project" value="TreeGrafter"/>
</dbReference>
<evidence type="ECO:0000256" key="2">
    <source>
        <dbReference type="ARBA" id="ARBA00012438"/>
    </source>
</evidence>
<dbReference type="FunFam" id="3.30.565.10:FF:000010">
    <property type="entry name" value="Sensor histidine kinase RcsC"/>
    <property type="match status" value="1"/>
</dbReference>
<dbReference type="InterPro" id="IPR036890">
    <property type="entry name" value="HATPase_C_sf"/>
</dbReference>
<dbReference type="PROSITE" id="PS50113">
    <property type="entry name" value="PAC"/>
    <property type="match status" value="1"/>
</dbReference>
<dbReference type="GO" id="GO:0005886">
    <property type="term" value="C:plasma membrane"/>
    <property type="evidence" value="ECO:0007669"/>
    <property type="project" value="TreeGrafter"/>
</dbReference>
<evidence type="ECO:0000256" key="4">
    <source>
        <dbReference type="ARBA" id="ARBA00022679"/>
    </source>
</evidence>
<evidence type="ECO:0000313" key="9">
    <source>
        <dbReference type="Proteomes" id="UP000198535"/>
    </source>
</evidence>
<comment type="catalytic activity">
    <reaction evidence="1">
        <text>ATP + protein L-histidine = ADP + protein N-phospho-L-histidine.</text>
        <dbReference type="EC" id="2.7.13.3"/>
    </reaction>
</comment>
<dbReference type="CDD" id="cd16922">
    <property type="entry name" value="HATPase_EvgS-ArcB-TorS-like"/>
    <property type="match status" value="1"/>
</dbReference>
<keyword evidence="5" id="KW-0418">Kinase</keyword>
<evidence type="ECO:0000259" key="7">
    <source>
        <dbReference type="PROSITE" id="PS50113"/>
    </source>
</evidence>
<gene>
    <name evidence="8" type="ORF">SAMN04488696_0686</name>
</gene>
<keyword evidence="9" id="KW-1185">Reference proteome</keyword>
<evidence type="ECO:0000256" key="5">
    <source>
        <dbReference type="ARBA" id="ARBA00022777"/>
    </source>
</evidence>
<dbReference type="SUPFAM" id="SSF55785">
    <property type="entry name" value="PYP-like sensor domain (PAS domain)"/>
    <property type="match status" value="2"/>
</dbReference>
<dbReference type="InterPro" id="IPR003661">
    <property type="entry name" value="HisK_dim/P_dom"/>
</dbReference>
<dbReference type="Pfam" id="PF00512">
    <property type="entry name" value="HisKA"/>
    <property type="match status" value="1"/>
</dbReference>
<dbReference type="Gene3D" id="1.10.287.130">
    <property type="match status" value="1"/>
</dbReference>
<dbReference type="InterPro" id="IPR035965">
    <property type="entry name" value="PAS-like_dom_sf"/>
</dbReference>
<keyword evidence="4" id="KW-0808">Transferase</keyword>
<evidence type="ECO:0000313" key="8">
    <source>
        <dbReference type="EMBL" id="SFM27662.1"/>
    </source>
</evidence>
<dbReference type="PRINTS" id="PR00344">
    <property type="entry name" value="BCTRLSENSOR"/>
</dbReference>
<evidence type="ECO:0000256" key="1">
    <source>
        <dbReference type="ARBA" id="ARBA00000085"/>
    </source>
</evidence>
<dbReference type="EC" id="2.7.13.3" evidence="2"/>
<dbReference type="InterPro" id="IPR000700">
    <property type="entry name" value="PAS-assoc_C"/>
</dbReference>
<dbReference type="Gene3D" id="3.30.565.10">
    <property type="entry name" value="Histidine kinase-like ATPase, C-terminal domain"/>
    <property type="match status" value="1"/>
</dbReference>
<dbReference type="GO" id="GO:0000155">
    <property type="term" value="F:phosphorelay sensor kinase activity"/>
    <property type="evidence" value="ECO:0007669"/>
    <property type="project" value="InterPro"/>
</dbReference>
<dbReference type="SMART" id="SM00388">
    <property type="entry name" value="HisKA"/>
    <property type="match status" value="1"/>
</dbReference>
<dbReference type="Gene3D" id="3.30.450.20">
    <property type="entry name" value="PAS domain"/>
    <property type="match status" value="2"/>
</dbReference>
<dbReference type="InterPro" id="IPR000014">
    <property type="entry name" value="PAS"/>
</dbReference>
<dbReference type="EMBL" id="FOUJ01000001">
    <property type="protein sequence ID" value="SFM27662.1"/>
    <property type="molecule type" value="Genomic_DNA"/>
</dbReference>
<dbReference type="SUPFAM" id="SSF47384">
    <property type="entry name" value="Homodimeric domain of signal transducing histidine kinase"/>
    <property type="match status" value="1"/>
</dbReference>
<dbReference type="PROSITE" id="PS50109">
    <property type="entry name" value="HIS_KIN"/>
    <property type="match status" value="1"/>
</dbReference>
<protein>
    <recommendedName>
        <fullName evidence="2">histidine kinase</fullName>
        <ecNumber evidence="2">2.7.13.3</ecNumber>
    </recommendedName>
</protein>
<dbReference type="SMART" id="SM00387">
    <property type="entry name" value="HATPase_c"/>
    <property type="match status" value="1"/>
</dbReference>
<dbReference type="Proteomes" id="UP000198535">
    <property type="component" value="Unassembled WGS sequence"/>
</dbReference>
<dbReference type="OrthoDB" id="108583at2157"/>
<sequence>MRISDIEDILRTVPHAVRIKDSNNNTISYNEELCNLLNKGHDEINNSTCYELIGKDEPCDICATAMTFKTGKSSHIEKYIEFLDKWVDYRAYPILDNNGEISKVVEHIRDITKEKKVEGQLYRLLHENRSNEIYTDKIGPDTLLPDDNTGYSGIFDNSLNAFALHKIVTDEHGDPVDYIFTSVNNAFERDTGLKAEDIIGKKVTEVIPGIENSCFIKTYGQVALTMEPVHLEEYSEQLHKYYDISAFSPKKGFFAVIFNDVTDLRIKEEVLLQEKISLEAASLAQNELFTGINHELRTPLTSIIGFTELLLYPKTGDLSDTQKKYLENIQSSGKHLLNLINNILYNSKIEAGKIELDYEIIDAISIITDVKNVMYPLALRKTIDLRISDIPYDLTFEADRIKIKQILYNLLGNAVKFTPENGMIELSVEKDDNNIIFTIRDTGPGMDKEGTKDIFSPFVQLRSDSIQKYKGTGLGLMISKRFVEMHKGTIGVESKKGEGSTFSFSIPLKIKI</sequence>
<dbReference type="InterPro" id="IPR005467">
    <property type="entry name" value="His_kinase_dom"/>
</dbReference>